<evidence type="ECO:0000313" key="1">
    <source>
        <dbReference type="EMBL" id="KEQ79873.1"/>
    </source>
</evidence>
<sequence>MYVQSVLMIYIVQLLPTKGQRSFRFQSNTLYFQNSHYDAKNHTLHRDNWKRAELKHDLCVLEG</sequence>
<dbReference type="RefSeq" id="XP_029756060.1">
    <property type="nucleotide sequence ID" value="XM_029898758.1"/>
</dbReference>
<dbReference type="Proteomes" id="UP000030706">
    <property type="component" value="Unassembled WGS sequence"/>
</dbReference>
<evidence type="ECO:0000313" key="2">
    <source>
        <dbReference type="Proteomes" id="UP000030706"/>
    </source>
</evidence>
<dbReference type="GeneID" id="40741064"/>
<protein>
    <submittedName>
        <fullName evidence="1">Uncharacterized protein</fullName>
    </submittedName>
</protein>
<accession>A0A074X396</accession>
<name>A0A074X396_AURPU</name>
<dbReference type="HOGENOM" id="CLU_2885411_0_0_1"/>
<keyword evidence="2" id="KW-1185">Reference proteome</keyword>
<proteinExistence type="predicted"/>
<dbReference type="EMBL" id="KL585002">
    <property type="protein sequence ID" value="KEQ79873.1"/>
    <property type="molecule type" value="Genomic_DNA"/>
</dbReference>
<gene>
    <name evidence="1" type="ORF">M438DRAFT_122586</name>
</gene>
<reference evidence="1 2" key="1">
    <citation type="journal article" date="2014" name="BMC Genomics">
        <title>Genome sequencing of four Aureobasidium pullulans varieties: biotechnological potential, stress tolerance, and description of new species.</title>
        <authorList>
            <person name="Gostin Ar C."/>
            <person name="Ohm R.A."/>
            <person name="Kogej T."/>
            <person name="Sonjak S."/>
            <person name="Turk M."/>
            <person name="Zajc J."/>
            <person name="Zalar P."/>
            <person name="Grube M."/>
            <person name="Sun H."/>
            <person name="Han J."/>
            <person name="Sharma A."/>
            <person name="Chiniquy J."/>
            <person name="Ngan C.Y."/>
            <person name="Lipzen A."/>
            <person name="Barry K."/>
            <person name="Grigoriev I.V."/>
            <person name="Gunde-Cimerman N."/>
        </authorList>
    </citation>
    <scope>NUCLEOTIDE SEQUENCE [LARGE SCALE GENOMIC DNA]</scope>
    <source>
        <strain evidence="1 2">EXF-150</strain>
    </source>
</reference>
<organism evidence="1 2">
    <name type="scientific">Aureobasidium pullulans EXF-150</name>
    <dbReference type="NCBI Taxonomy" id="1043002"/>
    <lineage>
        <taxon>Eukaryota</taxon>
        <taxon>Fungi</taxon>
        <taxon>Dikarya</taxon>
        <taxon>Ascomycota</taxon>
        <taxon>Pezizomycotina</taxon>
        <taxon>Dothideomycetes</taxon>
        <taxon>Dothideomycetidae</taxon>
        <taxon>Dothideales</taxon>
        <taxon>Saccotheciaceae</taxon>
        <taxon>Aureobasidium</taxon>
    </lineage>
</organism>
<dbReference type="AlphaFoldDB" id="A0A074X396"/>